<evidence type="ECO:0000313" key="2">
    <source>
        <dbReference type="EMBL" id="GAG15151.1"/>
    </source>
</evidence>
<proteinExistence type="predicted"/>
<sequence>MLFNTLYRLRGFGIILGIIVLTFALTACSNAPPTDDPGQPIPNGNDNSGDPIDPGDQDGDGVPDDIDECPGTAPGAMVDEAGCP</sequence>
<dbReference type="GO" id="GO:0005509">
    <property type="term" value="F:calcium ion binding"/>
    <property type="evidence" value="ECO:0007669"/>
    <property type="project" value="InterPro"/>
</dbReference>
<accession>X0WR25</accession>
<dbReference type="EMBL" id="BARS01035090">
    <property type="protein sequence ID" value="GAG15151.1"/>
    <property type="molecule type" value="Genomic_DNA"/>
</dbReference>
<dbReference type="AlphaFoldDB" id="X0WR25"/>
<dbReference type="InterPro" id="IPR028974">
    <property type="entry name" value="TSP_type-3_rpt"/>
</dbReference>
<evidence type="ECO:0000256" key="1">
    <source>
        <dbReference type="SAM" id="MobiDB-lite"/>
    </source>
</evidence>
<feature type="region of interest" description="Disordered" evidence="1">
    <location>
        <begin position="29"/>
        <end position="84"/>
    </location>
</feature>
<feature type="non-terminal residue" evidence="2">
    <location>
        <position position="84"/>
    </location>
</feature>
<organism evidence="2">
    <name type="scientific">marine sediment metagenome</name>
    <dbReference type="NCBI Taxonomy" id="412755"/>
    <lineage>
        <taxon>unclassified sequences</taxon>
        <taxon>metagenomes</taxon>
        <taxon>ecological metagenomes</taxon>
    </lineage>
</organism>
<dbReference type="SUPFAM" id="SSF103647">
    <property type="entry name" value="TSP type-3 repeat"/>
    <property type="match status" value="1"/>
</dbReference>
<comment type="caution">
    <text evidence="2">The sequence shown here is derived from an EMBL/GenBank/DDBJ whole genome shotgun (WGS) entry which is preliminary data.</text>
</comment>
<name>X0WR25_9ZZZZ</name>
<gene>
    <name evidence="2" type="ORF">S01H1_54115</name>
</gene>
<feature type="compositionally biased region" description="Acidic residues" evidence="1">
    <location>
        <begin position="53"/>
        <end position="68"/>
    </location>
</feature>
<protein>
    <submittedName>
        <fullName evidence="2">Uncharacterized protein</fullName>
    </submittedName>
</protein>
<reference evidence="2" key="1">
    <citation type="journal article" date="2014" name="Front. Microbiol.">
        <title>High frequency of phylogenetically diverse reductive dehalogenase-homologous genes in deep subseafloor sedimentary metagenomes.</title>
        <authorList>
            <person name="Kawai M."/>
            <person name="Futagami T."/>
            <person name="Toyoda A."/>
            <person name="Takaki Y."/>
            <person name="Nishi S."/>
            <person name="Hori S."/>
            <person name="Arai W."/>
            <person name="Tsubouchi T."/>
            <person name="Morono Y."/>
            <person name="Uchiyama I."/>
            <person name="Ito T."/>
            <person name="Fujiyama A."/>
            <person name="Inagaki F."/>
            <person name="Takami H."/>
        </authorList>
    </citation>
    <scope>NUCLEOTIDE SEQUENCE</scope>
    <source>
        <strain evidence="2">Expedition CK06-06</strain>
    </source>
</reference>